<gene>
    <name evidence="2" type="ORF">BO85DRAFT_503763</name>
</gene>
<feature type="compositionally biased region" description="Polar residues" evidence="1">
    <location>
        <begin position="485"/>
        <end position="511"/>
    </location>
</feature>
<feature type="compositionally biased region" description="Polar residues" evidence="1">
    <location>
        <begin position="258"/>
        <end position="267"/>
    </location>
</feature>
<protein>
    <submittedName>
        <fullName evidence="2">Uncharacterized protein</fullName>
    </submittedName>
</protein>
<feature type="region of interest" description="Disordered" evidence="1">
    <location>
        <begin position="485"/>
        <end position="536"/>
    </location>
</feature>
<accession>A0A8G1VHU5</accession>
<feature type="compositionally biased region" description="Polar residues" evidence="1">
    <location>
        <begin position="18"/>
        <end position="30"/>
    </location>
</feature>
<feature type="compositionally biased region" description="Polar residues" evidence="1">
    <location>
        <begin position="404"/>
        <end position="420"/>
    </location>
</feature>
<dbReference type="RefSeq" id="XP_025511628.1">
    <property type="nucleotide sequence ID" value="XM_025664252.1"/>
</dbReference>
<feature type="region of interest" description="Disordered" evidence="1">
    <location>
        <begin position="300"/>
        <end position="322"/>
    </location>
</feature>
<name>A0A8G1VHU5_9EURO</name>
<dbReference type="EMBL" id="KZ825075">
    <property type="protein sequence ID" value="RAH53706.1"/>
    <property type="molecule type" value="Genomic_DNA"/>
</dbReference>
<feature type="region of interest" description="Disordered" evidence="1">
    <location>
        <begin position="342"/>
        <end position="439"/>
    </location>
</feature>
<evidence type="ECO:0000256" key="1">
    <source>
        <dbReference type="SAM" id="MobiDB-lite"/>
    </source>
</evidence>
<evidence type="ECO:0000313" key="3">
    <source>
        <dbReference type="Proteomes" id="UP000249526"/>
    </source>
</evidence>
<feature type="compositionally biased region" description="Polar residues" evidence="1">
    <location>
        <begin position="426"/>
        <end position="439"/>
    </location>
</feature>
<dbReference type="AlphaFoldDB" id="A0A8G1VHU5"/>
<keyword evidence="3" id="KW-1185">Reference proteome</keyword>
<organism evidence="2 3">
    <name type="scientific">Aspergillus piperis CBS 112811</name>
    <dbReference type="NCBI Taxonomy" id="1448313"/>
    <lineage>
        <taxon>Eukaryota</taxon>
        <taxon>Fungi</taxon>
        <taxon>Dikarya</taxon>
        <taxon>Ascomycota</taxon>
        <taxon>Pezizomycotina</taxon>
        <taxon>Eurotiomycetes</taxon>
        <taxon>Eurotiomycetidae</taxon>
        <taxon>Eurotiales</taxon>
        <taxon>Aspergillaceae</taxon>
        <taxon>Aspergillus</taxon>
        <taxon>Aspergillus subgen. Circumdati</taxon>
    </lineage>
</organism>
<feature type="compositionally biased region" description="Low complexity" evidence="1">
    <location>
        <begin position="225"/>
        <end position="239"/>
    </location>
</feature>
<proteinExistence type="predicted"/>
<feature type="compositionally biased region" description="Polar residues" evidence="1">
    <location>
        <begin position="112"/>
        <end position="149"/>
    </location>
</feature>
<feature type="region of interest" description="Disordered" evidence="1">
    <location>
        <begin position="1"/>
        <end position="176"/>
    </location>
</feature>
<reference evidence="2 3" key="1">
    <citation type="submission" date="2018-02" db="EMBL/GenBank/DDBJ databases">
        <title>The genomes of Aspergillus section Nigri reveals drivers in fungal speciation.</title>
        <authorList>
            <consortium name="DOE Joint Genome Institute"/>
            <person name="Vesth T.C."/>
            <person name="Nybo J."/>
            <person name="Theobald S."/>
            <person name="Brandl J."/>
            <person name="Frisvad J.C."/>
            <person name="Nielsen K.F."/>
            <person name="Lyhne E.K."/>
            <person name="Kogle M.E."/>
            <person name="Kuo A."/>
            <person name="Riley R."/>
            <person name="Clum A."/>
            <person name="Nolan M."/>
            <person name="Lipzen A."/>
            <person name="Salamov A."/>
            <person name="Henrissat B."/>
            <person name="Wiebenga A."/>
            <person name="De vries R.P."/>
            <person name="Grigoriev I.V."/>
            <person name="Mortensen U.H."/>
            <person name="Andersen M.R."/>
            <person name="Baker S.E."/>
        </authorList>
    </citation>
    <scope>NUCLEOTIDE SEQUENCE [LARGE SCALE GENOMIC DNA]</scope>
    <source>
        <strain evidence="2 3">CBS 112811</strain>
    </source>
</reference>
<sequence>MPSFLPLWDKKSEGSPYNPESNTPTTSCPTEGQCATDENGSPASRPTPGYDLGSDGSQPLIQIEEAPPGAPATDNASAPPPTTTADLAQTQHDDAGGWPRTASLIDALPEVETNSPANEQTSDMGGTRSQLPTSVLSVSSKPSRPSLTQAAPPRIPYAGPGRPEGPGLFRSSTREESDYVQQFLINQVQAAQHPQIRHRRGAAVHNVDAGNLFGVPRRQVERTDSSALLTSESSTASESPSEDHPTTQARNTEGKDVSSLQGPQDESTVALDSGASSVYSATPLLQLDDTYVCENAAGNTSAPQAEQLNSPESQTTGASIAQDGSSLLQPLFKAKSTWPAFESTPAYSNDLSSLSMPFERSHSERLPGAYPSTDSPNSDEELGSTGNEPATKGPESTAKHGDLNASSSTPSHIQDTSKPSDPSPNAWYSTTEEGSNPYSFTVTWYAPESEFESRSQYFDAHSTLARSLPQSEPEPYAPLLGTAALSQTSPSSKESAESQETAEGASENQSSELDRGKSSAPTRNDDGLNIDESNRIECPRDEITLTNQVAESDDWSVDEGEDGMFCHPRDLMDHVERLQHHEQLCQSHRAAVRKVSLVTLLRLGLTPDYAALHPRTPGV</sequence>
<feature type="compositionally biased region" description="Polar residues" evidence="1">
    <location>
        <begin position="345"/>
        <end position="355"/>
    </location>
</feature>
<dbReference type="GeneID" id="37167654"/>
<evidence type="ECO:0000313" key="2">
    <source>
        <dbReference type="EMBL" id="RAH53706.1"/>
    </source>
</evidence>
<dbReference type="Proteomes" id="UP000249526">
    <property type="component" value="Unassembled WGS sequence"/>
</dbReference>
<feature type="region of interest" description="Disordered" evidence="1">
    <location>
        <begin position="215"/>
        <end position="272"/>
    </location>
</feature>